<protein>
    <recommendedName>
        <fullName evidence="2">P-type Cu(+) transporter</fullName>
        <ecNumber evidence="2">7.2.2.8</ecNumber>
    </recommendedName>
</protein>
<dbReference type="Gene3D" id="3.40.1110.10">
    <property type="entry name" value="Calcium-transporting ATPase, cytoplasmic domain N"/>
    <property type="match status" value="1"/>
</dbReference>
<keyword evidence="4" id="KW-0813">Transport</keyword>
<sequence>MKEKKIDIPSSETFEAIPGFGIESVVEGKQLLIGTRRLMKKFNIDIEEVSKSMEELEREGKTAMLIAINKEYAGIVAVADTVKDTSKSAIARLKKMGLDVVMITGDNTQTAQAIAGQVGIDHVIAEVLPEGKAEEVKKLQAQGKKVAMVGDGINDAPALATADIGMAIGTGTDVAMEAADITLIRGDLNSIADAIFMSKMTIRNIKQNLFWALAYNGLGIPIAAFGFLAPWVAGAAMAFSSVSVVLNALRLQRVRLKK</sequence>
<evidence type="ECO:0000256" key="6">
    <source>
        <dbReference type="ARBA" id="ARBA00022989"/>
    </source>
</evidence>
<dbReference type="Proteomes" id="UP001229716">
    <property type="component" value="Unassembled WGS sequence"/>
</dbReference>
<dbReference type="SUPFAM" id="SSF56784">
    <property type="entry name" value="HAD-like"/>
    <property type="match status" value="1"/>
</dbReference>
<dbReference type="EMBL" id="JASWHZ010000001">
    <property type="protein sequence ID" value="MDL2417587.1"/>
    <property type="molecule type" value="Genomic_DNA"/>
</dbReference>
<keyword evidence="3 10" id="KW-0812">Transmembrane</keyword>
<evidence type="ECO:0000256" key="3">
    <source>
        <dbReference type="ARBA" id="ARBA00022692"/>
    </source>
</evidence>
<dbReference type="EC" id="7.2.2.8" evidence="2"/>
<keyword evidence="8 10" id="KW-0472">Membrane</keyword>
<dbReference type="PANTHER" id="PTHR43520">
    <property type="entry name" value="ATP7, ISOFORM B"/>
    <property type="match status" value="1"/>
</dbReference>
<comment type="caution">
    <text evidence="11">The sequence shown here is derived from an EMBL/GenBank/DDBJ whole genome shotgun (WGS) entry which is preliminary data.</text>
</comment>
<dbReference type="InterPro" id="IPR023299">
    <property type="entry name" value="ATPase_P-typ_cyto_dom_N"/>
</dbReference>
<evidence type="ECO:0000256" key="5">
    <source>
        <dbReference type="ARBA" id="ARBA00022967"/>
    </source>
</evidence>
<evidence type="ECO:0000256" key="4">
    <source>
        <dbReference type="ARBA" id="ARBA00022796"/>
    </source>
</evidence>
<dbReference type="Pfam" id="PF00702">
    <property type="entry name" value="Hydrolase"/>
    <property type="match status" value="1"/>
</dbReference>
<keyword evidence="12" id="KW-1185">Reference proteome</keyword>
<dbReference type="PRINTS" id="PR00119">
    <property type="entry name" value="CATATPASE"/>
</dbReference>
<keyword evidence="7" id="KW-0186">Copper</keyword>
<feature type="transmembrane region" description="Helical" evidence="10">
    <location>
        <begin position="208"/>
        <end position="225"/>
    </location>
</feature>
<keyword evidence="4" id="KW-0187">Copper transport</keyword>
<keyword evidence="4" id="KW-0406">Ion transport</keyword>
<organism evidence="11 12">
    <name type="scientific">Bacillus shihchuchen</name>
    <dbReference type="NCBI Taxonomy" id="3036942"/>
    <lineage>
        <taxon>Bacteria</taxon>
        <taxon>Bacillati</taxon>
        <taxon>Bacillota</taxon>
        <taxon>Bacilli</taxon>
        <taxon>Bacillales</taxon>
        <taxon>Bacillaceae</taxon>
        <taxon>Bacillus</taxon>
        <taxon>Bacillus cereus group</taxon>
    </lineage>
</organism>
<evidence type="ECO:0000256" key="7">
    <source>
        <dbReference type="ARBA" id="ARBA00023008"/>
    </source>
</evidence>
<keyword evidence="5" id="KW-1278">Translocase</keyword>
<comment type="catalytic activity">
    <reaction evidence="9">
        <text>Cu(+)(in) + ATP + H2O = Cu(+)(out) + ADP + phosphate + H(+)</text>
        <dbReference type="Rhea" id="RHEA:25792"/>
        <dbReference type="ChEBI" id="CHEBI:15377"/>
        <dbReference type="ChEBI" id="CHEBI:15378"/>
        <dbReference type="ChEBI" id="CHEBI:30616"/>
        <dbReference type="ChEBI" id="CHEBI:43474"/>
        <dbReference type="ChEBI" id="CHEBI:49552"/>
        <dbReference type="ChEBI" id="CHEBI:456216"/>
        <dbReference type="EC" id="7.2.2.8"/>
    </reaction>
</comment>
<evidence type="ECO:0000256" key="2">
    <source>
        <dbReference type="ARBA" id="ARBA00012517"/>
    </source>
</evidence>
<dbReference type="Gene3D" id="3.40.50.1000">
    <property type="entry name" value="HAD superfamily/HAD-like"/>
    <property type="match status" value="1"/>
</dbReference>
<dbReference type="InterPro" id="IPR036412">
    <property type="entry name" value="HAD-like_sf"/>
</dbReference>
<evidence type="ECO:0000256" key="1">
    <source>
        <dbReference type="ARBA" id="ARBA00004370"/>
    </source>
</evidence>
<keyword evidence="6 10" id="KW-1133">Transmembrane helix</keyword>
<feature type="transmembrane region" description="Helical" evidence="10">
    <location>
        <begin position="231"/>
        <end position="249"/>
    </location>
</feature>
<comment type="subcellular location">
    <subcellularLocation>
        <location evidence="1">Membrane</location>
    </subcellularLocation>
</comment>
<name>A0ABT7KUR6_9BACI</name>
<evidence type="ECO:0000313" key="11">
    <source>
        <dbReference type="EMBL" id="MDL2417587.1"/>
    </source>
</evidence>
<evidence type="ECO:0000256" key="8">
    <source>
        <dbReference type="ARBA" id="ARBA00023136"/>
    </source>
</evidence>
<proteinExistence type="predicted"/>
<evidence type="ECO:0000313" key="12">
    <source>
        <dbReference type="Proteomes" id="UP001229716"/>
    </source>
</evidence>
<accession>A0ABT7KUR6</accession>
<dbReference type="InterPro" id="IPR001757">
    <property type="entry name" value="P_typ_ATPase"/>
</dbReference>
<dbReference type="NCBIfam" id="TIGR01494">
    <property type="entry name" value="ATPase_P-type"/>
    <property type="match status" value="1"/>
</dbReference>
<evidence type="ECO:0000256" key="9">
    <source>
        <dbReference type="ARBA" id="ARBA00049289"/>
    </source>
</evidence>
<dbReference type="InterPro" id="IPR023214">
    <property type="entry name" value="HAD_sf"/>
</dbReference>
<evidence type="ECO:0000256" key="10">
    <source>
        <dbReference type="SAM" id="Phobius"/>
    </source>
</evidence>
<reference evidence="11 12" key="1">
    <citation type="journal article" date="2023" name="Int. J. Mol. Sci.">
        <title>Pathogenicity and Genomic Characterization of a Novel Genospecies, Bacillus shihchuchen, of the Bacillus cereus Group Isolated from Chinese Softshell Turtle (Pelodiscus sinensis).</title>
        <authorList>
            <person name="Cheng L.W."/>
            <person name="Byadgi O.V."/>
            <person name="Tsai C.E."/>
            <person name="Wang P.C."/>
            <person name="Chen S.C."/>
        </authorList>
    </citation>
    <scope>NUCLEOTIDE SEQUENCE [LARGE SCALE GENOMIC DNA]</scope>
    <source>
        <strain evidence="11 12">QF108-045</strain>
    </source>
</reference>
<gene>
    <name evidence="11" type="ORF">P6F46_08375</name>
</gene>
<dbReference type="PANTHER" id="PTHR43520:SF8">
    <property type="entry name" value="P-TYPE CU(+) TRANSPORTER"/>
    <property type="match status" value="1"/>
</dbReference>